<keyword evidence="4" id="KW-1185">Reference proteome</keyword>
<dbReference type="EMBL" id="JBHTAR010000011">
    <property type="protein sequence ID" value="MFC7201442.1"/>
    <property type="molecule type" value="Genomic_DNA"/>
</dbReference>
<dbReference type="AlphaFoldDB" id="A0ABD5Z883"/>
<gene>
    <name evidence="3" type="ORF">ACFQJ9_18885</name>
</gene>
<feature type="transmembrane region" description="Helical" evidence="2">
    <location>
        <begin position="26"/>
        <end position="47"/>
    </location>
</feature>
<dbReference type="PANTHER" id="PTHR35335">
    <property type="entry name" value="UPF0716 PROTEIN FXSA"/>
    <property type="match status" value="1"/>
</dbReference>
<evidence type="ECO:0000313" key="4">
    <source>
        <dbReference type="Proteomes" id="UP001596447"/>
    </source>
</evidence>
<dbReference type="InterPro" id="IPR007313">
    <property type="entry name" value="FxsA"/>
</dbReference>
<comment type="caution">
    <text evidence="3">The sequence shown here is derived from an EMBL/GenBank/DDBJ whole genome shotgun (WGS) entry which is preliminary data.</text>
</comment>
<keyword evidence="2" id="KW-1133">Transmembrane helix</keyword>
<dbReference type="Proteomes" id="UP001596447">
    <property type="component" value="Unassembled WGS sequence"/>
</dbReference>
<dbReference type="NCBIfam" id="NF008528">
    <property type="entry name" value="PRK11463.1-2"/>
    <property type="match status" value="1"/>
</dbReference>
<name>A0ABD5Z883_9EURY</name>
<proteinExistence type="predicted"/>
<keyword evidence="2" id="KW-0812">Transmembrane</keyword>
<feature type="compositionally biased region" description="Acidic residues" evidence="1">
    <location>
        <begin position="174"/>
        <end position="199"/>
    </location>
</feature>
<evidence type="ECO:0000313" key="3">
    <source>
        <dbReference type="EMBL" id="MFC7201442.1"/>
    </source>
</evidence>
<organism evidence="3 4">
    <name type="scientific">Halospeciosus flavus</name>
    <dbReference type="NCBI Taxonomy" id="3032283"/>
    <lineage>
        <taxon>Archaea</taxon>
        <taxon>Methanobacteriati</taxon>
        <taxon>Methanobacteriota</taxon>
        <taxon>Stenosarchaea group</taxon>
        <taxon>Halobacteria</taxon>
        <taxon>Halobacteriales</taxon>
        <taxon>Halobacteriaceae</taxon>
        <taxon>Halospeciosus</taxon>
    </lineage>
</organism>
<evidence type="ECO:0000256" key="2">
    <source>
        <dbReference type="SAM" id="Phobius"/>
    </source>
</evidence>
<reference evidence="3 4" key="1">
    <citation type="journal article" date="2019" name="Int. J. Syst. Evol. Microbiol.">
        <title>The Global Catalogue of Microorganisms (GCM) 10K type strain sequencing project: providing services to taxonomists for standard genome sequencing and annotation.</title>
        <authorList>
            <consortium name="The Broad Institute Genomics Platform"/>
            <consortium name="The Broad Institute Genome Sequencing Center for Infectious Disease"/>
            <person name="Wu L."/>
            <person name="Ma J."/>
        </authorList>
    </citation>
    <scope>NUCLEOTIDE SEQUENCE [LARGE SCALE GENOMIC DNA]</scope>
    <source>
        <strain evidence="3 4">XZGYJ-43</strain>
    </source>
</reference>
<accession>A0ABD5Z883</accession>
<dbReference type="Pfam" id="PF04186">
    <property type="entry name" value="FxsA"/>
    <property type="match status" value="1"/>
</dbReference>
<evidence type="ECO:0000256" key="1">
    <source>
        <dbReference type="SAM" id="MobiDB-lite"/>
    </source>
</evidence>
<sequence length="206" mass="22006">MKRLFAALLLVPLVDAILLVYVATTYLTWQLTVALVVVTALLGTLFVRAEGRNTIRKIQRSLQRGEPPTDELVDGGLLIAAGAFLLTPGFVTDALGFLFVVPFTRAPIRGFLKQRYILPALDDRTGGFASGNVYTFGFPNQEDGWQQAGSGTGTDAGGFAGANGDATSPWAEPDPADDDAVDLDSDAYDIEFDDEDRDGDADGRSA</sequence>
<feature type="compositionally biased region" description="Low complexity" evidence="1">
    <location>
        <begin position="162"/>
        <end position="173"/>
    </location>
</feature>
<dbReference type="PANTHER" id="PTHR35335:SF1">
    <property type="entry name" value="UPF0716 PROTEIN FXSA"/>
    <property type="match status" value="1"/>
</dbReference>
<feature type="region of interest" description="Disordered" evidence="1">
    <location>
        <begin position="143"/>
        <end position="206"/>
    </location>
</feature>
<dbReference type="RefSeq" id="WP_279528187.1">
    <property type="nucleotide sequence ID" value="NZ_CP122312.1"/>
</dbReference>
<keyword evidence="2" id="KW-0472">Membrane</keyword>
<feature type="compositionally biased region" description="Gly residues" evidence="1">
    <location>
        <begin position="150"/>
        <end position="161"/>
    </location>
</feature>
<protein>
    <submittedName>
        <fullName evidence="3">FxsA family protein</fullName>
    </submittedName>
</protein>